<name>A0A7W8YSC1_9SPHI</name>
<protein>
    <recommendedName>
        <fullName evidence="3">Molybdopterin-guanine dinucleotide biosynthesis protein MobB</fullName>
    </recommendedName>
</protein>
<reference evidence="1 2" key="1">
    <citation type="submission" date="2020-08" db="EMBL/GenBank/DDBJ databases">
        <title>Genomic Encyclopedia of Type Strains, Phase IV (KMG-V): Genome sequencing to study the core and pangenomes of soil and plant-associated prokaryotes.</title>
        <authorList>
            <person name="Whitman W."/>
        </authorList>
    </citation>
    <scope>NUCLEOTIDE SEQUENCE [LARGE SCALE GENOMIC DNA]</scope>
    <source>
        <strain evidence="1 2">MP7CTX6</strain>
    </source>
</reference>
<evidence type="ECO:0000313" key="1">
    <source>
        <dbReference type="EMBL" id="MBB5620894.1"/>
    </source>
</evidence>
<dbReference type="Pfam" id="PF18976">
    <property type="entry name" value="DUF5712"/>
    <property type="match status" value="1"/>
</dbReference>
<proteinExistence type="predicted"/>
<evidence type="ECO:0008006" key="3">
    <source>
        <dbReference type="Google" id="ProtNLM"/>
    </source>
</evidence>
<dbReference type="RefSeq" id="WP_183866903.1">
    <property type="nucleotide sequence ID" value="NZ_JACHCF010000004.1"/>
</dbReference>
<dbReference type="Proteomes" id="UP000537718">
    <property type="component" value="Unassembled WGS sequence"/>
</dbReference>
<organism evidence="1 2">
    <name type="scientific">Pedobacter cryoconitis</name>
    <dbReference type="NCBI Taxonomy" id="188932"/>
    <lineage>
        <taxon>Bacteria</taxon>
        <taxon>Pseudomonadati</taxon>
        <taxon>Bacteroidota</taxon>
        <taxon>Sphingobacteriia</taxon>
        <taxon>Sphingobacteriales</taxon>
        <taxon>Sphingobacteriaceae</taxon>
        <taxon>Pedobacter</taxon>
    </lineage>
</organism>
<gene>
    <name evidence="1" type="ORF">HDE69_001947</name>
</gene>
<dbReference type="InterPro" id="IPR043766">
    <property type="entry name" value="BfmA-like"/>
</dbReference>
<evidence type="ECO:0000313" key="2">
    <source>
        <dbReference type="Proteomes" id="UP000537718"/>
    </source>
</evidence>
<comment type="caution">
    <text evidence="1">The sequence shown here is derived from an EMBL/GenBank/DDBJ whole genome shotgun (WGS) entry which is preliminary data.</text>
</comment>
<sequence length="305" mass="34999">MFINITASETGNNQGSSGALVNYLEKENHPQVEKGHGLPQENWFNGAGNDIRRQEVRMKIDRNIAKLSRNDAKFFLINISPSQKELAHLLDKYGEQGAKEKLKEFAVQVMDEYARNFKRPGINSHKDLLWFGKHENYRYYSHTDKEVKNGTKQKGERKGGQQMHIQIIVSRKDITNKIKLSPQNTSKGKNKEHSEKLGQFNRTAFKQSGENLFDRFFDFERGLKDSFNYANTMKNGTATQKTQMKMLESIPKRQTGNSRFIENISRDVAKGLFQSVDQMVSTTAKAGIDLLRILLEPVYIAPETY</sequence>
<dbReference type="AlphaFoldDB" id="A0A7W8YSC1"/>
<dbReference type="EMBL" id="JACHCF010000004">
    <property type="protein sequence ID" value="MBB5620894.1"/>
    <property type="molecule type" value="Genomic_DNA"/>
</dbReference>
<accession>A0A7W8YSC1</accession>